<dbReference type="SUPFAM" id="SSF48264">
    <property type="entry name" value="Cytochrome P450"/>
    <property type="match status" value="1"/>
</dbReference>
<dbReference type="GO" id="GO:0020037">
    <property type="term" value="F:heme binding"/>
    <property type="evidence" value="ECO:0007669"/>
    <property type="project" value="InterPro"/>
</dbReference>
<dbReference type="AlphaFoldDB" id="A0AA40BEY1"/>
<dbReference type="EMBL" id="JAUIRO010000001">
    <property type="protein sequence ID" value="KAK0732954.1"/>
    <property type="molecule type" value="Genomic_DNA"/>
</dbReference>
<evidence type="ECO:0000256" key="6">
    <source>
        <dbReference type="ARBA" id="ARBA00023004"/>
    </source>
</evidence>
<dbReference type="InterPro" id="IPR001128">
    <property type="entry name" value="Cyt_P450"/>
</dbReference>
<evidence type="ECO:0000256" key="2">
    <source>
        <dbReference type="ARBA" id="ARBA00004167"/>
    </source>
</evidence>
<comment type="cofactor">
    <cofactor evidence="1">
        <name>heme</name>
        <dbReference type="ChEBI" id="CHEBI:30413"/>
    </cofactor>
</comment>
<accession>A0AA40BEY1</accession>
<keyword evidence="8" id="KW-0472">Membrane</keyword>
<dbReference type="InterPro" id="IPR036396">
    <property type="entry name" value="Cyt_P450_sf"/>
</dbReference>
<keyword evidence="10" id="KW-1185">Reference proteome</keyword>
<dbReference type="CDD" id="cd11041">
    <property type="entry name" value="CYP503A1-like"/>
    <property type="match status" value="1"/>
</dbReference>
<evidence type="ECO:0000313" key="9">
    <source>
        <dbReference type="EMBL" id="KAK0732954.1"/>
    </source>
</evidence>
<comment type="caution">
    <text evidence="9">The sequence shown here is derived from an EMBL/GenBank/DDBJ whole genome shotgun (WGS) entry which is preliminary data.</text>
</comment>
<evidence type="ECO:0000256" key="7">
    <source>
        <dbReference type="ARBA" id="ARBA00023033"/>
    </source>
</evidence>
<dbReference type="PANTHER" id="PTHR46206:SF6">
    <property type="entry name" value="CYTOCHROME P450 MONOOXYGENASE AN1598-RELATED"/>
    <property type="match status" value="1"/>
</dbReference>
<evidence type="ECO:0000256" key="4">
    <source>
        <dbReference type="ARBA" id="ARBA00022723"/>
    </source>
</evidence>
<evidence type="ECO:0000256" key="8">
    <source>
        <dbReference type="SAM" id="Phobius"/>
    </source>
</evidence>
<dbReference type="GO" id="GO:0004497">
    <property type="term" value="F:monooxygenase activity"/>
    <property type="evidence" value="ECO:0007669"/>
    <property type="project" value="UniProtKB-KW"/>
</dbReference>
<dbReference type="GO" id="GO:0005506">
    <property type="term" value="F:iron ion binding"/>
    <property type="evidence" value="ECO:0007669"/>
    <property type="project" value="InterPro"/>
</dbReference>
<reference evidence="9" key="1">
    <citation type="submission" date="2023-06" db="EMBL/GenBank/DDBJ databases">
        <title>Genome-scale phylogeny and comparative genomics of the fungal order Sordariales.</title>
        <authorList>
            <consortium name="Lawrence Berkeley National Laboratory"/>
            <person name="Hensen N."/>
            <person name="Bonometti L."/>
            <person name="Westerberg I."/>
            <person name="Brannstrom I.O."/>
            <person name="Guillou S."/>
            <person name="Cros-Aarteil S."/>
            <person name="Calhoun S."/>
            <person name="Haridas S."/>
            <person name="Kuo A."/>
            <person name="Mondo S."/>
            <person name="Pangilinan J."/>
            <person name="Riley R."/>
            <person name="LaButti K."/>
            <person name="Andreopoulos B."/>
            <person name="Lipzen A."/>
            <person name="Chen C."/>
            <person name="Yanf M."/>
            <person name="Daum C."/>
            <person name="Ng V."/>
            <person name="Clum A."/>
            <person name="Steindorff A."/>
            <person name="Ohm R."/>
            <person name="Martin F."/>
            <person name="Silar P."/>
            <person name="Natvig D."/>
            <person name="Lalanne C."/>
            <person name="Gautier V."/>
            <person name="Ament-velasquez S.L."/>
            <person name="Kruys A."/>
            <person name="Hutchinson M.I."/>
            <person name="Powell A.J."/>
            <person name="Barry K."/>
            <person name="Miller A.N."/>
            <person name="Grigoriev I.V."/>
            <person name="Debuchy R."/>
            <person name="Gladieux P."/>
            <person name="Thoren M.H."/>
            <person name="Johannesson H."/>
        </authorList>
    </citation>
    <scope>NUCLEOTIDE SEQUENCE</scope>
    <source>
        <strain evidence="9">SMH2392-1A</strain>
    </source>
</reference>
<keyword evidence="6" id="KW-0408">Iron</keyword>
<keyword evidence="7" id="KW-0503">Monooxygenase</keyword>
<dbReference type="GO" id="GO:0016020">
    <property type="term" value="C:membrane"/>
    <property type="evidence" value="ECO:0007669"/>
    <property type="project" value="UniProtKB-SubCell"/>
</dbReference>
<keyword evidence="8" id="KW-0812">Transmembrane</keyword>
<proteinExistence type="inferred from homology"/>
<dbReference type="Pfam" id="PF00067">
    <property type="entry name" value="p450"/>
    <property type="match status" value="1"/>
</dbReference>
<keyword evidence="8" id="KW-1133">Transmembrane helix</keyword>
<gene>
    <name evidence="9" type="ORF">B0T26DRAFT_669415</name>
</gene>
<keyword evidence="5" id="KW-0560">Oxidoreductase</keyword>
<comment type="subcellular location">
    <subcellularLocation>
        <location evidence="2">Membrane</location>
        <topology evidence="2">Single-pass membrane protein</topology>
    </subcellularLocation>
</comment>
<evidence type="ECO:0000313" key="10">
    <source>
        <dbReference type="Proteomes" id="UP001172101"/>
    </source>
</evidence>
<dbReference type="GeneID" id="85322315"/>
<dbReference type="Proteomes" id="UP001172101">
    <property type="component" value="Unassembled WGS sequence"/>
</dbReference>
<organism evidence="9 10">
    <name type="scientific">Lasiosphaeria miniovina</name>
    <dbReference type="NCBI Taxonomy" id="1954250"/>
    <lineage>
        <taxon>Eukaryota</taxon>
        <taxon>Fungi</taxon>
        <taxon>Dikarya</taxon>
        <taxon>Ascomycota</taxon>
        <taxon>Pezizomycotina</taxon>
        <taxon>Sordariomycetes</taxon>
        <taxon>Sordariomycetidae</taxon>
        <taxon>Sordariales</taxon>
        <taxon>Lasiosphaeriaceae</taxon>
        <taxon>Lasiosphaeria</taxon>
    </lineage>
</organism>
<dbReference type="RefSeq" id="XP_060301831.1">
    <property type="nucleotide sequence ID" value="XM_060439045.1"/>
</dbReference>
<dbReference type="Gene3D" id="1.10.630.10">
    <property type="entry name" value="Cytochrome P450"/>
    <property type="match status" value="1"/>
</dbReference>
<dbReference type="PANTHER" id="PTHR46206">
    <property type="entry name" value="CYTOCHROME P450"/>
    <property type="match status" value="1"/>
</dbReference>
<evidence type="ECO:0000256" key="3">
    <source>
        <dbReference type="ARBA" id="ARBA00010617"/>
    </source>
</evidence>
<protein>
    <submittedName>
        <fullName evidence="9">Cytochrome P450</fullName>
    </submittedName>
</protein>
<evidence type="ECO:0000256" key="5">
    <source>
        <dbReference type="ARBA" id="ARBA00023002"/>
    </source>
</evidence>
<evidence type="ECO:0000256" key="1">
    <source>
        <dbReference type="ARBA" id="ARBA00001971"/>
    </source>
</evidence>
<dbReference type="GO" id="GO:0016705">
    <property type="term" value="F:oxidoreductase activity, acting on paired donors, with incorporation or reduction of molecular oxygen"/>
    <property type="evidence" value="ECO:0007669"/>
    <property type="project" value="InterPro"/>
</dbReference>
<sequence length="564" mass="62497">MHQYHPIRDFYRTAVEQYAAMRSAIGPLRLSKTELLGLVLRKTWHDFALLLSDLRDGGWRSVPLVTLLLGAVLVLGIVAARPKPAPPSPRQLGLPVLKVPKGMHRWDYQRLLREGARQHPGTPYVITYSGYEYTVFPSSCFDEVKRLPVVAASMVEWYTHVFFQGWRFLGTDKSAVHKTIGLDLTRAVPSLAAARRAHAEAAFAAVLGSLGTGTGWHAFPLYSTVQEVVARTNAASLLGPELAADRRWLDASQRFPMAVMVAVFVCHAVPRLLRPVVSLLAFVPAWGLYWYMRMLLRPTVERDLRAQRGEAEGNTGPNQKPPESKFPVTSWLTARYQGERGGKEQGDGALLMSQILHDYVVIAFESTASTAATVYFILAELVSRPELVQELRDEIAQAADLDELRKLDSVMRESSRVNIFNYLTLFRRLQQPVQLSLGPTLPRGSLICVDAQHITTSAALWGEQPEQFDGLRFFRLRQQPGHEALHQFTSLGSDAPGWGGGAQACPGRVFAANTIKTVLAHLLVHYDVALPPGDGKPKRNSMPNGTMAPDMNARIMLRKRGGGS</sequence>
<feature type="transmembrane region" description="Helical" evidence="8">
    <location>
        <begin position="61"/>
        <end position="80"/>
    </location>
</feature>
<comment type="similarity">
    <text evidence="3">Belongs to the cytochrome P450 family.</text>
</comment>
<name>A0AA40BEY1_9PEZI</name>
<keyword evidence="4" id="KW-0479">Metal-binding</keyword>